<organism evidence="1 2">
    <name type="scientific">Amniculicola lignicola CBS 123094</name>
    <dbReference type="NCBI Taxonomy" id="1392246"/>
    <lineage>
        <taxon>Eukaryota</taxon>
        <taxon>Fungi</taxon>
        <taxon>Dikarya</taxon>
        <taxon>Ascomycota</taxon>
        <taxon>Pezizomycotina</taxon>
        <taxon>Dothideomycetes</taxon>
        <taxon>Pleosporomycetidae</taxon>
        <taxon>Pleosporales</taxon>
        <taxon>Amniculicolaceae</taxon>
        <taxon>Amniculicola</taxon>
    </lineage>
</organism>
<accession>A0A6A5X589</accession>
<keyword evidence="2" id="KW-1185">Reference proteome</keyword>
<sequence>MEALVALGLASNVVQFVDFASKIVSRGVKIYREKPGTDKDPEGSSLEQITKALEGHNRNLVKALDEQSNSTSGAALASPAEQDLVQICVECQKIILKLLDLLEKLKTSKPTAWNSLVAALKTCDELNNVIMNTIGSGTI</sequence>
<protein>
    <recommendedName>
        <fullName evidence="3">NACHT-NTPase and P-loop NTPases N-terminal domain-containing protein</fullName>
    </recommendedName>
</protein>
<evidence type="ECO:0008006" key="3">
    <source>
        <dbReference type="Google" id="ProtNLM"/>
    </source>
</evidence>
<proteinExistence type="predicted"/>
<dbReference type="AlphaFoldDB" id="A0A6A5X589"/>
<reference evidence="1" key="1">
    <citation type="journal article" date="2020" name="Stud. Mycol.">
        <title>101 Dothideomycetes genomes: a test case for predicting lifestyles and emergence of pathogens.</title>
        <authorList>
            <person name="Haridas S."/>
            <person name="Albert R."/>
            <person name="Binder M."/>
            <person name="Bloem J."/>
            <person name="Labutti K."/>
            <person name="Salamov A."/>
            <person name="Andreopoulos B."/>
            <person name="Baker S."/>
            <person name="Barry K."/>
            <person name="Bills G."/>
            <person name="Bluhm B."/>
            <person name="Cannon C."/>
            <person name="Castanera R."/>
            <person name="Culley D."/>
            <person name="Daum C."/>
            <person name="Ezra D."/>
            <person name="Gonzalez J."/>
            <person name="Henrissat B."/>
            <person name="Kuo A."/>
            <person name="Liang C."/>
            <person name="Lipzen A."/>
            <person name="Lutzoni F."/>
            <person name="Magnuson J."/>
            <person name="Mondo S."/>
            <person name="Nolan M."/>
            <person name="Ohm R."/>
            <person name="Pangilinan J."/>
            <person name="Park H.-J."/>
            <person name="Ramirez L."/>
            <person name="Alfaro M."/>
            <person name="Sun H."/>
            <person name="Tritt A."/>
            <person name="Yoshinaga Y."/>
            <person name="Zwiers L.-H."/>
            <person name="Turgeon B."/>
            <person name="Goodwin S."/>
            <person name="Spatafora J."/>
            <person name="Crous P."/>
            <person name="Grigoriev I."/>
        </authorList>
    </citation>
    <scope>NUCLEOTIDE SEQUENCE</scope>
    <source>
        <strain evidence="1">CBS 123094</strain>
    </source>
</reference>
<gene>
    <name evidence="1" type="ORF">P154DRAFT_12837</name>
</gene>
<evidence type="ECO:0000313" key="1">
    <source>
        <dbReference type="EMBL" id="KAF2007974.1"/>
    </source>
</evidence>
<dbReference type="OrthoDB" id="3558752at2759"/>
<evidence type="ECO:0000313" key="2">
    <source>
        <dbReference type="Proteomes" id="UP000799779"/>
    </source>
</evidence>
<name>A0A6A5X589_9PLEO</name>
<dbReference type="EMBL" id="ML977556">
    <property type="protein sequence ID" value="KAF2007974.1"/>
    <property type="molecule type" value="Genomic_DNA"/>
</dbReference>
<dbReference type="Proteomes" id="UP000799779">
    <property type="component" value="Unassembled WGS sequence"/>
</dbReference>